<keyword evidence="1" id="KW-0808">Transferase</keyword>
<dbReference type="SUPFAM" id="SSF53613">
    <property type="entry name" value="Ribokinase-like"/>
    <property type="match status" value="1"/>
</dbReference>
<dbReference type="Pfam" id="PF00294">
    <property type="entry name" value="PfkB"/>
    <property type="match status" value="1"/>
</dbReference>
<organism evidence="4 5">
    <name type="scientific">Actinobaculum massiliense ACS-171-V-Col2</name>
    <dbReference type="NCBI Taxonomy" id="883066"/>
    <lineage>
        <taxon>Bacteria</taxon>
        <taxon>Bacillati</taxon>
        <taxon>Actinomycetota</taxon>
        <taxon>Actinomycetes</taxon>
        <taxon>Actinomycetales</taxon>
        <taxon>Actinomycetaceae</taxon>
        <taxon>Actinobaculum</taxon>
    </lineage>
</organism>
<dbReference type="RefSeq" id="WP_007001060.1">
    <property type="nucleotide sequence ID" value="NZ_JH992955.1"/>
</dbReference>
<evidence type="ECO:0000259" key="3">
    <source>
        <dbReference type="Pfam" id="PF00294"/>
    </source>
</evidence>
<dbReference type="Gene3D" id="3.40.1190.20">
    <property type="match status" value="1"/>
</dbReference>
<evidence type="ECO:0000256" key="2">
    <source>
        <dbReference type="ARBA" id="ARBA00022777"/>
    </source>
</evidence>
<sequence length="101" mass="9926">MLVALTGEDVPCGASETAAKLSRVAGVGVVLTDGGSGCVVVNKGNHGTAIRILPIASKRVPDSTGAGDSFYGALAAGLYAGLSLTEAAKRAVYAGAYAVET</sequence>
<reference evidence="4 5" key="1">
    <citation type="submission" date="2012-09" db="EMBL/GenBank/DDBJ databases">
        <title>The Genome Sequence of Actinobaculum massiliae ACS-171-V-COL2.</title>
        <authorList>
            <consortium name="The Broad Institute Genome Sequencing Platform"/>
            <person name="Earl A."/>
            <person name="Ward D."/>
            <person name="Feldgarden M."/>
            <person name="Gevers D."/>
            <person name="Saerens B."/>
            <person name="Vaneechoutte M."/>
            <person name="Walker B."/>
            <person name="Young S.K."/>
            <person name="Zeng Q."/>
            <person name="Gargeya S."/>
            <person name="Fitzgerald M."/>
            <person name="Haas B."/>
            <person name="Abouelleil A."/>
            <person name="Alvarado L."/>
            <person name="Arachchi H.M."/>
            <person name="Berlin A."/>
            <person name="Chapman S.B."/>
            <person name="Goldberg J."/>
            <person name="Griggs A."/>
            <person name="Gujja S."/>
            <person name="Hansen M."/>
            <person name="Howarth C."/>
            <person name="Imamovic A."/>
            <person name="Larimer J."/>
            <person name="McCowen C."/>
            <person name="Montmayeur A."/>
            <person name="Murphy C."/>
            <person name="Neiman D."/>
            <person name="Pearson M."/>
            <person name="Priest M."/>
            <person name="Roberts A."/>
            <person name="Saif S."/>
            <person name="Shea T."/>
            <person name="Sisk P."/>
            <person name="Sykes S."/>
            <person name="Wortman J."/>
            <person name="Nusbaum C."/>
            <person name="Birren B."/>
        </authorList>
    </citation>
    <scope>NUCLEOTIDE SEQUENCE [LARGE SCALE GENOMIC DNA]</scope>
    <source>
        <strain evidence="5">ACS-171-V-Col2</strain>
    </source>
</reference>
<protein>
    <recommendedName>
        <fullName evidence="3">Carbohydrate kinase PfkB domain-containing protein</fullName>
    </recommendedName>
</protein>
<dbReference type="PANTHER" id="PTHR10584:SF166">
    <property type="entry name" value="RIBOKINASE"/>
    <property type="match status" value="1"/>
</dbReference>
<dbReference type="InterPro" id="IPR029056">
    <property type="entry name" value="Ribokinase-like"/>
</dbReference>
<dbReference type="EMBL" id="AGWL01000005">
    <property type="protein sequence ID" value="EKU95093.1"/>
    <property type="molecule type" value="Genomic_DNA"/>
</dbReference>
<dbReference type="AlphaFoldDB" id="K9EEI6"/>
<keyword evidence="5" id="KW-1185">Reference proteome</keyword>
<name>K9EEI6_9ACTO</name>
<dbReference type="STRING" id="202789.GCA_001457435_01271"/>
<evidence type="ECO:0000256" key="1">
    <source>
        <dbReference type="ARBA" id="ARBA00022679"/>
    </source>
</evidence>
<comment type="caution">
    <text evidence="4">The sequence shown here is derived from an EMBL/GenBank/DDBJ whole genome shotgun (WGS) entry which is preliminary data.</text>
</comment>
<dbReference type="Proteomes" id="UP000009888">
    <property type="component" value="Unassembled WGS sequence"/>
</dbReference>
<dbReference type="InterPro" id="IPR011611">
    <property type="entry name" value="PfkB_dom"/>
</dbReference>
<accession>K9EEI6</accession>
<evidence type="ECO:0000313" key="5">
    <source>
        <dbReference type="Proteomes" id="UP000009888"/>
    </source>
</evidence>
<evidence type="ECO:0000313" key="4">
    <source>
        <dbReference type="EMBL" id="EKU95093.1"/>
    </source>
</evidence>
<dbReference type="HOGENOM" id="CLU_2285395_0_0_11"/>
<feature type="domain" description="Carbohydrate kinase PfkB" evidence="3">
    <location>
        <begin position="27"/>
        <end position="100"/>
    </location>
</feature>
<dbReference type="GO" id="GO:0016301">
    <property type="term" value="F:kinase activity"/>
    <property type="evidence" value="ECO:0007669"/>
    <property type="project" value="UniProtKB-KW"/>
</dbReference>
<proteinExistence type="predicted"/>
<dbReference type="InterPro" id="IPR002173">
    <property type="entry name" value="Carboh/pur_kinase_PfkB_CS"/>
</dbReference>
<gene>
    <name evidence="4" type="ORF">HMPREF9233_00854</name>
</gene>
<keyword evidence="2" id="KW-0418">Kinase</keyword>
<dbReference type="PROSITE" id="PS00584">
    <property type="entry name" value="PFKB_KINASES_2"/>
    <property type="match status" value="1"/>
</dbReference>
<dbReference type="PANTHER" id="PTHR10584">
    <property type="entry name" value="SUGAR KINASE"/>
    <property type="match status" value="1"/>
</dbReference>